<reference evidence="7 8" key="1">
    <citation type="journal article" date="2016" name="Eur. J. Clin. Microbiol. Infect. Dis.">
        <title>Whole genome sequencing as a tool for phylogenetic analysis of clinical strains of Mitis group streptococci.</title>
        <authorList>
            <person name="Rasmussen L.H."/>
            <person name="Dargis R."/>
            <person name="Hojholt K."/>
            <person name="Christensen J.J."/>
            <person name="Skovgaard O."/>
            <person name="Justesen U.S."/>
            <person name="Rosenvinge F.S."/>
            <person name="Moser C."/>
            <person name="Lukjancenko O."/>
            <person name="Rasmussen S."/>
            <person name="Nielsen X.C."/>
        </authorList>
    </citation>
    <scope>NUCLEOTIDE SEQUENCE [LARGE SCALE GENOMIC DNA]</scope>
    <source>
        <strain evidence="7 8">OD_339823_10</strain>
    </source>
</reference>
<proteinExistence type="predicted"/>
<evidence type="ECO:0000256" key="2">
    <source>
        <dbReference type="ARBA" id="ARBA00022475"/>
    </source>
</evidence>
<gene>
    <name evidence="7" type="ORF">B7728_00490</name>
</gene>
<dbReference type="CDD" id="cd01127">
    <property type="entry name" value="TrwB_TraG_TraD_VirD4"/>
    <property type="match status" value="1"/>
</dbReference>
<dbReference type="PANTHER" id="PTHR37937:SF1">
    <property type="entry name" value="CONJUGATIVE TRANSFER: DNA TRANSPORT"/>
    <property type="match status" value="1"/>
</dbReference>
<name>A0A1X1GDA4_STROR</name>
<feature type="domain" description="TraD/TraG TraM recognition site" evidence="6">
    <location>
        <begin position="33"/>
        <end position="151"/>
    </location>
</feature>
<dbReference type="InterPro" id="IPR027417">
    <property type="entry name" value="P-loop_NTPase"/>
</dbReference>
<evidence type="ECO:0000313" key="8">
    <source>
        <dbReference type="Proteomes" id="UP000193633"/>
    </source>
</evidence>
<evidence type="ECO:0000313" key="7">
    <source>
        <dbReference type="EMBL" id="ORO44713.1"/>
    </source>
</evidence>
<dbReference type="Pfam" id="PF12696">
    <property type="entry name" value="TraG-D_C"/>
    <property type="match status" value="1"/>
</dbReference>
<comment type="subcellular location">
    <subcellularLocation>
        <location evidence="1">Cell membrane</location>
        <topology evidence="1">Multi-pass membrane protein</topology>
    </subcellularLocation>
</comment>
<accession>A0A1X1GDA4</accession>
<keyword evidence="3" id="KW-0812">Transmembrane</keyword>
<protein>
    <submittedName>
        <fullName evidence="7">Conjugal transfer protein TraG</fullName>
    </submittedName>
</protein>
<evidence type="ECO:0000256" key="3">
    <source>
        <dbReference type="ARBA" id="ARBA00022692"/>
    </source>
</evidence>
<dbReference type="Proteomes" id="UP000193633">
    <property type="component" value="Unassembled WGS sequence"/>
</dbReference>
<evidence type="ECO:0000256" key="5">
    <source>
        <dbReference type="ARBA" id="ARBA00023136"/>
    </source>
</evidence>
<dbReference type="InterPro" id="IPR032689">
    <property type="entry name" value="TraG-D_C"/>
</dbReference>
<evidence type="ECO:0000256" key="1">
    <source>
        <dbReference type="ARBA" id="ARBA00004651"/>
    </source>
</evidence>
<dbReference type="Gene3D" id="3.40.50.300">
    <property type="entry name" value="P-loop containing nucleotide triphosphate hydrolases"/>
    <property type="match status" value="1"/>
</dbReference>
<feature type="non-terminal residue" evidence="7">
    <location>
        <position position="1"/>
    </location>
</feature>
<keyword evidence="4" id="KW-1133">Transmembrane helix</keyword>
<keyword evidence="5" id="KW-0472">Membrane</keyword>
<dbReference type="PANTHER" id="PTHR37937">
    <property type="entry name" value="CONJUGATIVE TRANSFER: DNA TRANSPORT"/>
    <property type="match status" value="1"/>
</dbReference>
<dbReference type="GO" id="GO:0005886">
    <property type="term" value="C:plasma membrane"/>
    <property type="evidence" value="ECO:0007669"/>
    <property type="project" value="UniProtKB-SubCell"/>
</dbReference>
<keyword evidence="2" id="KW-1003">Cell membrane</keyword>
<sequence>TEYNGIVSLFLDQLFNANYELALTNGRKCINRILHILDEFTNMPAIPHMETKISIGLGQNILYYLWIQNLEQLDDKYGQNVARTIMDNCSLKVYVKTTSSDTNKKFSAELGTRTITRRRRSSNILDEANPNVAVENPKQELLTPTQLAKLQEGEAVILRGVKGRDNVGRKVTTDPIFAHDKTSFPYKYMFLQEEFDTSMTLADIPVESAHRELELQEIAVDAGTAFNNIIDWRQRLTMPLLSNNGETPKLSGRHSKGQKVQSQSFTSTDELFQAAAASVIHGDYDYYDDGDDFFADEVI</sequence>
<dbReference type="SUPFAM" id="SSF52540">
    <property type="entry name" value="P-loop containing nucleoside triphosphate hydrolases"/>
    <property type="match status" value="1"/>
</dbReference>
<evidence type="ECO:0000256" key="4">
    <source>
        <dbReference type="ARBA" id="ARBA00022989"/>
    </source>
</evidence>
<organism evidence="7 8">
    <name type="scientific">Streptococcus oralis subsp. tigurinus</name>
    <dbReference type="NCBI Taxonomy" id="1077464"/>
    <lineage>
        <taxon>Bacteria</taxon>
        <taxon>Bacillati</taxon>
        <taxon>Bacillota</taxon>
        <taxon>Bacilli</taxon>
        <taxon>Lactobacillales</taxon>
        <taxon>Streptococcaceae</taxon>
        <taxon>Streptococcus</taxon>
    </lineage>
</organism>
<dbReference type="InterPro" id="IPR051539">
    <property type="entry name" value="T4SS-coupling_protein"/>
</dbReference>
<dbReference type="RefSeq" id="WP_158085818.1">
    <property type="nucleotide sequence ID" value="NZ_NCUD01000008.1"/>
</dbReference>
<dbReference type="AlphaFoldDB" id="A0A1X1GDA4"/>
<dbReference type="EMBL" id="NCUD01000008">
    <property type="protein sequence ID" value="ORO44713.1"/>
    <property type="molecule type" value="Genomic_DNA"/>
</dbReference>
<evidence type="ECO:0000259" key="6">
    <source>
        <dbReference type="Pfam" id="PF12696"/>
    </source>
</evidence>
<comment type="caution">
    <text evidence="7">The sequence shown here is derived from an EMBL/GenBank/DDBJ whole genome shotgun (WGS) entry which is preliminary data.</text>
</comment>